<feature type="compositionally biased region" description="Acidic residues" evidence="1">
    <location>
        <begin position="9"/>
        <end position="20"/>
    </location>
</feature>
<dbReference type="AlphaFoldDB" id="A0A1Y5MKX0"/>
<dbReference type="EMBL" id="NDYN01000010">
    <property type="protein sequence ID" value="OUT06899.1"/>
    <property type="molecule type" value="Genomic_DNA"/>
</dbReference>
<accession>A0A1Y5MKX0</accession>
<gene>
    <name evidence="3" type="ORF">B9N65_00950</name>
    <name evidence="2" type="ORF">B9N65_09975</name>
</gene>
<dbReference type="EMBL" id="NDYN01000001">
    <property type="protein sequence ID" value="OUT08937.1"/>
    <property type="molecule type" value="Genomic_DNA"/>
</dbReference>
<sequence>MAKKKDENIEIENNEEVETSEVEEVTNLQALVASVKKEAFKTRVVTITSNDKRDNDVTNAVMLTCENQFFNLSKVVPLNVPVELEQCLIDSAKDVRIPIHSDEVINGRRTGNAKVELVNKYNISFED</sequence>
<organism evidence="3 4">
    <name type="scientific">Campylobacter concisus</name>
    <dbReference type="NCBI Taxonomy" id="199"/>
    <lineage>
        <taxon>Bacteria</taxon>
        <taxon>Pseudomonadati</taxon>
        <taxon>Campylobacterota</taxon>
        <taxon>Epsilonproteobacteria</taxon>
        <taxon>Campylobacterales</taxon>
        <taxon>Campylobacteraceae</taxon>
        <taxon>Campylobacter</taxon>
    </lineage>
</organism>
<name>A0A1Y5MKX0_9BACT</name>
<evidence type="ECO:0000256" key="1">
    <source>
        <dbReference type="SAM" id="MobiDB-lite"/>
    </source>
</evidence>
<evidence type="ECO:0000313" key="3">
    <source>
        <dbReference type="EMBL" id="OUT08937.1"/>
    </source>
</evidence>
<comment type="caution">
    <text evidence="3">The sequence shown here is derived from an EMBL/GenBank/DDBJ whole genome shotgun (WGS) entry which is preliminary data.</text>
</comment>
<evidence type="ECO:0000313" key="2">
    <source>
        <dbReference type="EMBL" id="OUT06899.1"/>
    </source>
</evidence>
<protein>
    <submittedName>
        <fullName evidence="3">Uncharacterized protein</fullName>
    </submittedName>
</protein>
<evidence type="ECO:0000313" key="4">
    <source>
        <dbReference type="Proteomes" id="UP000196317"/>
    </source>
</evidence>
<feature type="region of interest" description="Disordered" evidence="1">
    <location>
        <begin position="1"/>
        <end position="20"/>
    </location>
</feature>
<reference evidence="3 4" key="1">
    <citation type="submission" date="2017-04" db="EMBL/GenBank/DDBJ databases">
        <title>Complete genome of Campylobacter concisus ATCC 33237T and draft genomes for an additional eight well characterized C. concisus strains.</title>
        <authorList>
            <person name="Cornelius A.J."/>
            <person name="Miller W.G."/>
            <person name="Lastovica A.J."/>
            <person name="On S.L."/>
            <person name="French N.P."/>
            <person name="Vandenberg O."/>
            <person name="Biggs P.J."/>
        </authorList>
    </citation>
    <scope>NUCLEOTIDE SEQUENCE [LARGE SCALE GENOMIC DNA]</scope>
    <source>
        <strain evidence="3 4">CCUG 19995</strain>
    </source>
</reference>
<dbReference type="RefSeq" id="WP_087582434.1">
    <property type="nucleotide sequence ID" value="NZ_NDYN01000001.1"/>
</dbReference>
<dbReference type="Proteomes" id="UP000196317">
    <property type="component" value="Unassembled WGS sequence"/>
</dbReference>
<proteinExistence type="predicted"/>